<feature type="compositionally biased region" description="Polar residues" evidence="1">
    <location>
        <begin position="1"/>
        <end position="23"/>
    </location>
</feature>
<evidence type="ECO:0000256" key="1">
    <source>
        <dbReference type="SAM" id="MobiDB-lite"/>
    </source>
</evidence>
<reference evidence="3" key="1">
    <citation type="submission" date="2025-08" db="UniProtKB">
        <authorList>
            <consortium name="RefSeq"/>
        </authorList>
    </citation>
    <scope>IDENTIFICATION</scope>
    <source>
        <tissue evidence="3">Testes</tissue>
    </source>
</reference>
<keyword evidence="2" id="KW-1185">Reference proteome</keyword>
<gene>
    <name evidence="3" type="primary">LOC100374240</name>
</gene>
<dbReference type="InterPro" id="IPR011990">
    <property type="entry name" value="TPR-like_helical_dom_sf"/>
</dbReference>
<dbReference type="Proteomes" id="UP000694865">
    <property type="component" value="Unplaced"/>
</dbReference>
<dbReference type="Pfam" id="PF10300">
    <property type="entry name" value="Iml2-TPR_39"/>
    <property type="match status" value="1"/>
</dbReference>
<organism evidence="2 3">
    <name type="scientific">Saccoglossus kowalevskii</name>
    <name type="common">Acorn worm</name>
    <dbReference type="NCBI Taxonomy" id="10224"/>
    <lineage>
        <taxon>Eukaryota</taxon>
        <taxon>Metazoa</taxon>
        <taxon>Hemichordata</taxon>
        <taxon>Enteropneusta</taxon>
        <taxon>Harrimaniidae</taxon>
        <taxon>Saccoglossus</taxon>
    </lineage>
</organism>
<dbReference type="PANTHER" id="PTHR31859:SF9">
    <property type="entry name" value="TETRATRICOPEPTIDE REPEAT PROTEIN 39B"/>
    <property type="match status" value="1"/>
</dbReference>
<dbReference type="Gene3D" id="1.25.40.10">
    <property type="entry name" value="Tetratricopeptide repeat domain"/>
    <property type="match status" value="1"/>
</dbReference>
<sequence>MSATDNSVDYQSVNTRSMSSNGETDGAKTMDLSTAIEETQIAVNLFLNNHFGDARNRFEPWADSSCYHALGYCTMMYIQAAMTFEPRHIDAAVDALKRSVEVCNKQRKKQARLKWNKVDYNTYTDEEVHAELCYAECLLQRALVTFIQDENLVNFVKGGLKIRACYNSYKECRLMLEKRTWSDETSRVQFESGVRFGIGTFNLMISLLPTRILKLLEFVGFSGNRELGLSELEKGRALEETLRSPLCATVLVGYHSVISFAIGMGDGDIPYSNKALKPCLDKYPGGAIFLFFAGRLKEIEGETIDAIYKFEESINSQSEWKQFHHICHWELMWCYAFRLDWLMACRYAEILYKESRWSRATYAYLKASFLCMMPDPTADTILQLQQMFTEIPDLKQKIAGKSIPFEKWAVHKSKFFLDKGNRLTVPGLELIYVWNGFNIVGKDKELIGPMLELIEKTLNTVEKTKAMNSHYGDDFALNMLLKGMCLKFLDRPLQAEVSFREVIECEKQIQSELYLVPFAMTELGVMLMDHDKLDEAKELLLQAKNYKKTRQLQARLHFRIHAAMNTIRYKLKNKGDKQGAAELEISLGSEDLSDQGFAISEESIPSD</sequence>
<name>A0ABM0GVE4_SACKO</name>
<proteinExistence type="predicted"/>
<dbReference type="RefSeq" id="XP_002738146.1">
    <property type="nucleotide sequence ID" value="XM_002738100.2"/>
</dbReference>
<feature type="region of interest" description="Disordered" evidence="1">
    <location>
        <begin position="1"/>
        <end position="27"/>
    </location>
</feature>
<evidence type="ECO:0000313" key="2">
    <source>
        <dbReference type="Proteomes" id="UP000694865"/>
    </source>
</evidence>
<dbReference type="InterPro" id="IPR019412">
    <property type="entry name" value="IML2/TPR_39"/>
</dbReference>
<protein>
    <submittedName>
        <fullName evidence="3">Tetratricopeptide repeat protein 39B-like</fullName>
    </submittedName>
</protein>
<dbReference type="GeneID" id="100374240"/>
<dbReference type="PANTHER" id="PTHR31859">
    <property type="entry name" value="TETRATRICOPEPTIDE REPEAT PROTEIN 39 FAMILY MEMBER"/>
    <property type="match status" value="1"/>
</dbReference>
<evidence type="ECO:0000313" key="3">
    <source>
        <dbReference type="RefSeq" id="XP_002738146.1"/>
    </source>
</evidence>
<accession>A0ABM0GVE4</accession>